<accession>A0A5B6W8Q4</accession>
<evidence type="ECO:0000313" key="1">
    <source>
        <dbReference type="EMBL" id="KAA3477664.1"/>
    </source>
</evidence>
<dbReference type="EMBL" id="SMMG02000004">
    <property type="protein sequence ID" value="KAA3477664.1"/>
    <property type="molecule type" value="Genomic_DNA"/>
</dbReference>
<keyword evidence="2" id="KW-1185">Reference proteome</keyword>
<organism evidence="1 2">
    <name type="scientific">Gossypium australe</name>
    <dbReference type="NCBI Taxonomy" id="47621"/>
    <lineage>
        <taxon>Eukaryota</taxon>
        <taxon>Viridiplantae</taxon>
        <taxon>Streptophyta</taxon>
        <taxon>Embryophyta</taxon>
        <taxon>Tracheophyta</taxon>
        <taxon>Spermatophyta</taxon>
        <taxon>Magnoliopsida</taxon>
        <taxon>eudicotyledons</taxon>
        <taxon>Gunneridae</taxon>
        <taxon>Pentapetalae</taxon>
        <taxon>rosids</taxon>
        <taxon>malvids</taxon>
        <taxon>Malvales</taxon>
        <taxon>Malvaceae</taxon>
        <taxon>Malvoideae</taxon>
        <taxon>Gossypium</taxon>
    </lineage>
</organism>
<dbReference type="InterPro" id="IPR032567">
    <property type="entry name" value="RTL1-rel"/>
</dbReference>
<dbReference type="Pfam" id="PF08284">
    <property type="entry name" value="RVP_2"/>
    <property type="match status" value="1"/>
</dbReference>
<dbReference type="PANTHER" id="PTHR15503:SF45">
    <property type="entry name" value="RNA-DIRECTED DNA POLYMERASE HOMOLOG"/>
    <property type="match status" value="1"/>
</dbReference>
<dbReference type="InterPro" id="IPR021109">
    <property type="entry name" value="Peptidase_aspartic_dom_sf"/>
</dbReference>
<dbReference type="PANTHER" id="PTHR15503">
    <property type="entry name" value="LDOC1 RELATED"/>
    <property type="match status" value="1"/>
</dbReference>
<name>A0A5B6W8Q4_9ROSI</name>
<reference evidence="1" key="1">
    <citation type="submission" date="2019-08" db="EMBL/GenBank/DDBJ databases">
        <authorList>
            <person name="Liu F."/>
        </authorList>
    </citation>
    <scope>NUCLEOTIDE SEQUENCE [LARGE SCALE GENOMIC DNA]</scope>
    <source>
        <strain evidence="1">PA1801</strain>
        <tissue evidence="1">Leaf</tissue>
    </source>
</reference>
<dbReference type="AlphaFoldDB" id="A0A5B6W8Q4"/>
<evidence type="ECO:0000313" key="2">
    <source>
        <dbReference type="Proteomes" id="UP000325315"/>
    </source>
</evidence>
<sequence length="106" mass="12453">MEFPFYGFDIILGMDWLTEHKAKIDFELKRVTLQSGEGVEIFVVGIRDFRTVKDYHDIFIDELLSLPLDCEVEFDMELYLGSSLVSITSYRLTPKDLKELRIQLQE</sequence>
<proteinExistence type="predicted"/>
<protein>
    <submittedName>
        <fullName evidence="1">Retrotransposon gag protein</fullName>
    </submittedName>
</protein>
<dbReference type="Proteomes" id="UP000325315">
    <property type="component" value="Unassembled WGS sequence"/>
</dbReference>
<comment type="caution">
    <text evidence="1">The sequence shown here is derived from an EMBL/GenBank/DDBJ whole genome shotgun (WGS) entry which is preliminary data.</text>
</comment>
<dbReference type="Gene3D" id="2.40.70.10">
    <property type="entry name" value="Acid Proteases"/>
    <property type="match status" value="1"/>
</dbReference>
<dbReference type="OrthoDB" id="1002209at2759"/>
<gene>
    <name evidence="1" type="ORF">EPI10_011541</name>
</gene>